<dbReference type="EMBL" id="BOOU01000010">
    <property type="protein sequence ID" value="GII75699.1"/>
    <property type="molecule type" value="Genomic_DNA"/>
</dbReference>
<protein>
    <submittedName>
        <fullName evidence="2">Uncharacterized protein</fullName>
    </submittedName>
</protein>
<comment type="caution">
    <text evidence="2">The sequence shown here is derived from an EMBL/GenBank/DDBJ whole genome shotgun (WGS) entry which is preliminary data.</text>
</comment>
<name>A0A919QX17_9ACTN</name>
<proteinExistence type="predicted"/>
<feature type="compositionally biased region" description="Gly residues" evidence="1">
    <location>
        <begin position="75"/>
        <end position="89"/>
    </location>
</feature>
<organism evidence="2 3">
    <name type="scientific">Sphaerisporangium rufum</name>
    <dbReference type="NCBI Taxonomy" id="1381558"/>
    <lineage>
        <taxon>Bacteria</taxon>
        <taxon>Bacillati</taxon>
        <taxon>Actinomycetota</taxon>
        <taxon>Actinomycetes</taxon>
        <taxon>Streptosporangiales</taxon>
        <taxon>Streptosporangiaceae</taxon>
        <taxon>Sphaerisporangium</taxon>
    </lineage>
</organism>
<feature type="compositionally biased region" description="Basic and acidic residues" evidence="1">
    <location>
        <begin position="28"/>
        <end position="38"/>
    </location>
</feature>
<keyword evidence="3" id="KW-1185">Reference proteome</keyword>
<dbReference type="Proteomes" id="UP000655287">
    <property type="component" value="Unassembled WGS sequence"/>
</dbReference>
<sequence>MAWSAPLSGSPGPEYRPADRLWIAGRETAGRRPGDGRETGGAGARGRAERAPPAGRARGGTRPDGAMSARQAGTAGHGAGGGVGDDGVGVMVGGMVGRGGT</sequence>
<evidence type="ECO:0000313" key="3">
    <source>
        <dbReference type="Proteomes" id="UP000655287"/>
    </source>
</evidence>
<accession>A0A919QX17</accession>
<reference evidence="2" key="1">
    <citation type="submission" date="2021-01" db="EMBL/GenBank/DDBJ databases">
        <title>Whole genome shotgun sequence of Sphaerisporangium rufum NBRC 109079.</title>
        <authorList>
            <person name="Komaki H."/>
            <person name="Tamura T."/>
        </authorList>
    </citation>
    <scope>NUCLEOTIDE SEQUENCE</scope>
    <source>
        <strain evidence="2">NBRC 109079</strain>
    </source>
</reference>
<dbReference type="AlphaFoldDB" id="A0A919QX17"/>
<gene>
    <name evidence="2" type="ORF">Sru01_06810</name>
</gene>
<evidence type="ECO:0000313" key="2">
    <source>
        <dbReference type="EMBL" id="GII75699.1"/>
    </source>
</evidence>
<evidence type="ECO:0000256" key="1">
    <source>
        <dbReference type="SAM" id="MobiDB-lite"/>
    </source>
</evidence>
<feature type="region of interest" description="Disordered" evidence="1">
    <location>
        <begin position="1"/>
        <end position="89"/>
    </location>
</feature>